<dbReference type="EMBL" id="CP030926">
    <property type="protein sequence ID" value="AXN40018.1"/>
    <property type="molecule type" value="Genomic_DNA"/>
</dbReference>
<dbReference type="RefSeq" id="WP_098175883.1">
    <property type="nucleotide sequence ID" value="NZ_CP030926.1"/>
</dbReference>
<protein>
    <submittedName>
        <fullName evidence="10 11">Transporter</fullName>
    </submittedName>
</protein>
<dbReference type="KEGG" id="pbut:DTO10_17735"/>
<dbReference type="Proteomes" id="UP000260457">
    <property type="component" value="Chromosome"/>
</dbReference>
<keyword evidence="13" id="KW-1185">Reference proteome</keyword>
<dbReference type="Proteomes" id="UP000220106">
    <property type="component" value="Unassembled WGS sequence"/>
</dbReference>
<dbReference type="InterPro" id="IPR002524">
    <property type="entry name" value="Cation_efflux"/>
</dbReference>
<dbReference type="Gene3D" id="3.30.70.1350">
    <property type="entry name" value="Cation efflux protein, cytoplasmic domain"/>
    <property type="match status" value="1"/>
</dbReference>
<feature type="domain" description="Cation efflux protein cytoplasmic" evidence="9">
    <location>
        <begin position="210"/>
        <end position="286"/>
    </location>
</feature>
<keyword evidence="5 7" id="KW-1133">Transmembrane helix</keyword>
<dbReference type="GO" id="GO:0016020">
    <property type="term" value="C:membrane"/>
    <property type="evidence" value="ECO:0007669"/>
    <property type="project" value="UniProtKB-SubCell"/>
</dbReference>
<evidence type="ECO:0000313" key="10">
    <source>
        <dbReference type="EMBL" id="AXN40018.1"/>
    </source>
</evidence>
<keyword evidence="3" id="KW-0813">Transport</keyword>
<dbReference type="InterPro" id="IPR027469">
    <property type="entry name" value="Cation_efflux_TMD_sf"/>
</dbReference>
<keyword evidence="6 7" id="KW-0472">Membrane</keyword>
<feature type="transmembrane region" description="Helical" evidence="7">
    <location>
        <begin position="112"/>
        <end position="132"/>
    </location>
</feature>
<comment type="similarity">
    <text evidence="2">Belongs to the cation diffusion facilitator (CDF) transporter (TC 2.A.4) family.</text>
</comment>
<dbReference type="PANTHER" id="PTHR43840">
    <property type="entry name" value="MITOCHONDRIAL METAL TRANSPORTER 1-RELATED"/>
    <property type="match status" value="1"/>
</dbReference>
<dbReference type="FunFam" id="1.20.1510.10:FF:000006">
    <property type="entry name" value="Divalent cation efflux transporter"/>
    <property type="match status" value="1"/>
</dbReference>
<dbReference type="Pfam" id="PF16916">
    <property type="entry name" value="ZT_dimer"/>
    <property type="match status" value="1"/>
</dbReference>
<dbReference type="InterPro" id="IPR027470">
    <property type="entry name" value="Cation_efflux_CTD"/>
</dbReference>
<evidence type="ECO:0000313" key="12">
    <source>
        <dbReference type="Proteomes" id="UP000220106"/>
    </source>
</evidence>
<dbReference type="InterPro" id="IPR058533">
    <property type="entry name" value="Cation_efflux_TM"/>
</dbReference>
<dbReference type="GO" id="GO:0008324">
    <property type="term" value="F:monoatomic cation transmembrane transporter activity"/>
    <property type="evidence" value="ECO:0007669"/>
    <property type="project" value="InterPro"/>
</dbReference>
<evidence type="ECO:0000313" key="13">
    <source>
        <dbReference type="Proteomes" id="UP000260457"/>
    </source>
</evidence>
<accession>A0AAX0S637</accession>
<name>A0AAX0S637_9BACI</name>
<dbReference type="SUPFAM" id="SSF161111">
    <property type="entry name" value="Cation efflux protein transmembrane domain-like"/>
    <property type="match status" value="1"/>
</dbReference>
<dbReference type="PANTHER" id="PTHR43840:SF50">
    <property type="entry name" value="MANGANESE EFFLUX SYSTEM PROTEIN MNES"/>
    <property type="match status" value="1"/>
</dbReference>
<evidence type="ECO:0000256" key="2">
    <source>
        <dbReference type="ARBA" id="ARBA00008114"/>
    </source>
</evidence>
<reference evidence="10 13" key="2">
    <citation type="submission" date="2018-07" db="EMBL/GenBank/DDBJ databases">
        <title>The molecular basis for the intramolecular migration of carboxyl group in the catabolism of para-hydroxybenzoate via gentisate.</title>
        <authorList>
            <person name="Zhao H."/>
            <person name="Xu Y."/>
            <person name="Lin S."/>
            <person name="Spain J.C."/>
            <person name="Zhou N.-Y."/>
        </authorList>
    </citation>
    <scope>NUCLEOTIDE SEQUENCE [LARGE SCALE GENOMIC DNA]</scope>
    <source>
        <strain evidence="10 13">PHB-7a</strain>
    </source>
</reference>
<evidence type="ECO:0000259" key="9">
    <source>
        <dbReference type="Pfam" id="PF16916"/>
    </source>
</evidence>
<evidence type="ECO:0000313" key="11">
    <source>
        <dbReference type="EMBL" id="PEJ33947.1"/>
    </source>
</evidence>
<evidence type="ECO:0000256" key="7">
    <source>
        <dbReference type="SAM" id="Phobius"/>
    </source>
</evidence>
<feature type="domain" description="Cation efflux protein transmembrane" evidence="8">
    <location>
        <begin position="13"/>
        <end position="205"/>
    </location>
</feature>
<evidence type="ECO:0000256" key="6">
    <source>
        <dbReference type="ARBA" id="ARBA00023136"/>
    </source>
</evidence>
<dbReference type="Pfam" id="PF01545">
    <property type="entry name" value="Cation_efflux"/>
    <property type="match status" value="1"/>
</dbReference>
<dbReference type="NCBIfam" id="TIGR01297">
    <property type="entry name" value="CDF"/>
    <property type="match status" value="1"/>
</dbReference>
<dbReference type="EMBL" id="NUEQ01000015">
    <property type="protein sequence ID" value="PEJ33947.1"/>
    <property type="molecule type" value="Genomic_DNA"/>
</dbReference>
<reference evidence="11 12" key="1">
    <citation type="submission" date="2017-09" db="EMBL/GenBank/DDBJ databases">
        <title>Large-scale bioinformatics analysis of Bacillus genomes uncovers conserved roles of natural products in bacterial physiology.</title>
        <authorList>
            <consortium name="Agbiome Team Llc"/>
            <person name="Bleich R.M."/>
            <person name="Kirk G.J."/>
            <person name="Santa Maria K.C."/>
            <person name="Allen S.E."/>
            <person name="Farag S."/>
            <person name="Shank E.A."/>
            <person name="Bowers A."/>
        </authorList>
    </citation>
    <scope>NUCLEOTIDE SEQUENCE [LARGE SCALE GENOMIC DNA]</scope>
    <source>
        <strain evidence="11 12">AFS003229</strain>
    </source>
</reference>
<evidence type="ECO:0000256" key="1">
    <source>
        <dbReference type="ARBA" id="ARBA00004141"/>
    </source>
</evidence>
<feature type="transmembrane region" description="Helical" evidence="7">
    <location>
        <begin position="38"/>
        <end position="59"/>
    </location>
</feature>
<feature type="transmembrane region" description="Helical" evidence="7">
    <location>
        <begin position="12"/>
        <end position="32"/>
    </location>
</feature>
<gene>
    <name evidence="11" type="ORF">CN689_10945</name>
    <name evidence="10" type="ORF">DTO10_17735</name>
</gene>
<evidence type="ECO:0000256" key="5">
    <source>
        <dbReference type="ARBA" id="ARBA00022989"/>
    </source>
</evidence>
<dbReference type="InterPro" id="IPR036837">
    <property type="entry name" value="Cation_efflux_CTD_sf"/>
</dbReference>
<comment type="subcellular location">
    <subcellularLocation>
        <location evidence="1">Membrane</location>
        <topology evidence="1">Multi-pass membrane protein</topology>
    </subcellularLocation>
</comment>
<evidence type="ECO:0000256" key="3">
    <source>
        <dbReference type="ARBA" id="ARBA00022448"/>
    </source>
</evidence>
<feature type="transmembrane region" description="Helical" evidence="7">
    <location>
        <begin position="80"/>
        <end position="100"/>
    </location>
</feature>
<organism evidence="11 12">
    <name type="scientific">Peribacillus butanolivorans</name>
    <dbReference type="NCBI Taxonomy" id="421767"/>
    <lineage>
        <taxon>Bacteria</taxon>
        <taxon>Bacillati</taxon>
        <taxon>Bacillota</taxon>
        <taxon>Bacilli</taxon>
        <taxon>Bacillales</taxon>
        <taxon>Bacillaceae</taxon>
        <taxon>Peribacillus</taxon>
    </lineage>
</organism>
<sequence length="292" mass="32019">MDKHSISAEKGAYISIAAYIFLSALKLSFGYFGDSKGLWADGLNNTTDIIASIAVLIGLKISKRPPDDNHSYGHLRAETVASLVAAFIMITVGLQVIFSAAESFLYQDSTTVPNMLTAYVAIFSAIFMYGIYRYNLALSKKINSASIYAVAQDNRSDALVSIGASIGILGTKIGIFWLDAIAALVVGIIICKTAWDIFRDASISLTDGFDEQLLQQIGQTILLTEGVKNMSEIKARMHGSEILLEATVHVNPLLTVIQSHDITVKIEENLLKEYNIQHVIVHIEPYTFPQKR</sequence>
<evidence type="ECO:0000259" key="8">
    <source>
        <dbReference type="Pfam" id="PF01545"/>
    </source>
</evidence>
<dbReference type="InterPro" id="IPR050291">
    <property type="entry name" value="CDF_Transporter"/>
</dbReference>
<keyword evidence="4 7" id="KW-0812">Transmembrane</keyword>
<evidence type="ECO:0000256" key="4">
    <source>
        <dbReference type="ARBA" id="ARBA00022692"/>
    </source>
</evidence>
<dbReference type="AlphaFoldDB" id="A0AAX0S637"/>
<dbReference type="SUPFAM" id="SSF160240">
    <property type="entry name" value="Cation efflux protein cytoplasmic domain-like"/>
    <property type="match status" value="1"/>
</dbReference>
<dbReference type="Gene3D" id="1.20.1510.10">
    <property type="entry name" value="Cation efflux protein transmembrane domain"/>
    <property type="match status" value="1"/>
</dbReference>
<proteinExistence type="inferred from homology"/>